<evidence type="ECO:0000256" key="1">
    <source>
        <dbReference type="SAM" id="SignalP"/>
    </source>
</evidence>
<evidence type="ECO:0008006" key="3">
    <source>
        <dbReference type="Google" id="ProtNLM"/>
    </source>
</evidence>
<protein>
    <recommendedName>
        <fullName evidence="3">F-box domain-containing protein</fullName>
    </recommendedName>
</protein>
<feature type="signal peptide" evidence="1">
    <location>
        <begin position="1"/>
        <end position="18"/>
    </location>
</feature>
<name>A0A4E9E992_GIBZA</name>
<dbReference type="AlphaFoldDB" id="A0A4E9E992"/>
<proteinExistence type="predicted"/>
<organism evidence="2">
    <name type="scientific">Gibberella zeae</name>
    <name type="common">Wheat head blight fungus</name>
    <name type="synonym">Fusarium graminearum</name>
    <dbReference type="NCBI Taxonomy" id="5518"/>
    <lineage>
        <taxon>Eukaryota</taxon>
        <taxon>Fungi</taxon>
        <taxon>Dikarya</taxon>
        <taxon>Ascomycota</taxon>
        <taxon>Pezizomycotina</taxon>
        <taxon>Sordariomycetes</taxon>
        <taxon>Hypocreomycetidae</taxon>
        <taxon>Hypocreales</taxon>
        <taxon>Nectriaceae</taxon>
        <taxon>Fusarium</taxon>
    </lineage>
</organism>
<reference evidence="2" key="1">
    <citation type="submission" date="2019-04" db="EMBL/GenBank/DDBJ databases">
        <authorList>
            <person name="Melise S."/>
            <person name="Noan J."/>
            <person name="Okalmin O."/>
        </authorList>
    </citation>
    <scope>NUCLEOTIDE SEQUENCE</scope>
    <source>
        <strain evidence="2">FN9</strain>
    </source>
</reference>
<keyword evidence="1" id="KW-0732">Signal</keyword>
<evidence type="ECO:0000313" key="2">
    <source>
        <dbReference type="EMBL" id="VIO58597.1"/>
    </source>
</evidence>
<accession>A0A4E9E992</accession>
<dbReference type="EMBL" id="CAAKMV010000134">
    <property type="protein sequence ID" value="VIO58597.1"/>
    <property type="molecule type" value="Genomic_DNA"/>
</dbReference>
<gene>
    <name evidence="2" type="ORF">FUG_LOCUS313179</name>
</gene>
<feature type="chain" id="PRO_5026217471" description="F-box domain-containing protein" evidence="1">
    <location>
        <begin position="19"/>
        <end position="675"/>
    </location>
</feature>
<sequence>MRVVRVLWIIQLVGEMQLLVTHKPDIGWSKDDISVLIGMGPVDLFHEPDSPICDTEPIKSAVNYLATLRKPDKDIFYRFPPAPAPSVDNRWITALPNYNERTMQVRGYRLNGKFQWLRKGSQVPEGATPVEVLTGSEEYQWEQTVKAFDFRPHGIDLWRQLKSDDFLQGSPIPGVSFKSFRPLGLAFWERKRLWLLGLAPGLYDRKDVLNNFYFFAWESIMPPEEVAEIKTRAREAACFELLPHEILLPIVTSLPGLDTLWNLMRASPHIWRLFSSHALTITEGILSGPNSILPPKIRELIRGVILVRSKALPFRNLDEFQTQFLRGVVPIREPEDAKFITLGPESLSTSIVPLPILQSVIATAYQISVLSQACLSSYLARLKNVRPLHAFNPKPYYTHGYGPNDDWVAAWDREFVGIPAKVVDAGQPSWVEEMRALRAIWIIQLVGEIKAVVGDKIGKSWAKEDIDILSQMNAADLVERPDSSISKAEEIRTAMDYLTSLGRAQNDNYYRLPRPSPFSESPGWITASPESSKVLRAVWGYRRNGQIHRLEKGTAIPEDSTPLRRPLLSENARWEQTEEFLSRESSGVSSWAVLTIGPGNSSPIPGVKFDSFRRLGFAFWDKRRMCLLGLTWDLDGRGYSNEFYLFALESILPPDEVANLKVELRKKGQIFYSDS</sequence>